<accession>A0ABN9QA98</accession>
<reference evidence="1" key="1">
    <citation type="submission" date="2023-10" db="EMBL/GenBank/DDBJ databases">
        <authorList>
            <person name="Chen Y."/>
            <person name="Shah S."/>
            <person name="Dougan E. K."/>
            <person name="Thang M."/>
            <person name="Chan C."/>
        </authorList>
    </citation>
    <scope>NUCLEOTIDE SEQUENCE [LARGE SCALE GENOMIC DNA]</scope>
</reference>
<keyword evidence="2" id="KW-1185">Reference proteome</keyword>
<evidence type="ECO:0000313" key="2">
    <source>
        <dbReference type="Proteomes" id="UP001189429"/>
    </source>
</evidence>
<evidence type="ECO:0000313" key="1">
    <source>
        <dbReference type="EMBL" id="CAK0801522.1"/>
    </source>
</evidence>
<sequence>MAVAIVMCVVFYFRPGEPLGLRACQLVPPLAGGRAFQRRWALVQRPMELGRPSKTNRWGDSRMLDLDDRQFLAPVLARLRGPGEGSERKLFGFDYPTWAREHRRASLGLGLGPVGPPTLHGLRRAGACLGCALGRRAVLEIKHRGNWAAPNPVRRYQKAGRLVEQLHQLSPGARQAALQCAAQIGGILAGRWLS</sequence>
<organism evidence="1 2">
    <name type="scientific">Prorocentrum cordatum</name>
    <dbReference type="NCBI Taxonomy" id="2364126"/>
    <lineage>
        <taxon>Eukaryota</taxon>
        <taxon>Sar</taxon>
        <taxon>Alveolata</taxon>
        <taxon>Dinophyceae</taxon>
        <taxon>Prorocentrales</taxon>
        <taxon>Prorocentraceae</taxon>
        <taxon>Prorocentrum</taxon>
    </lineage>
</organism>
<dbReference type="Proteomes" id="UP001189429">
    <property type="component" value="Unassembled WGS sequence"/>
</dbReference>
<proteinExistence type="predicted"/>
<name>A0ABN9QA98_9DINO</name>
<protein>
    <submittedName>
        <fullName evidence="1">Uncharacterized protein</fullName>
    </submittedName>
</protein>
<comment type="caution">
    <text evidence="1">The sequence shown here is derived from an EMBL/GenBank/DDBJ whole genome shotgun (WGS) entry which is preliminary data.</text>
</comment>
<dbReference type="EMBL" id="CAUYUJ010002604">
    <property type="protein sequence ID" value="CAK0801522.1"/>
    <property type="molecule type" value="Genomic_DNA"/>
</dbReference>
<gene>
    <name evidence="1" type="ORF">PCOR1329_LOCUS9375</name>
</gene>